<organism evidence="2 3">
    <name type="scientific">Piscibacillus salipiscarius</name>
    <dbReference type="NCBI Taxonomy" id="299480"/>
    <lineage>
        <taxon>Bacteria</taxon>
        <taxon>Bacillati</taxon>
        <taxon>Bacillota</taxon>
        <taxon>Bacilli</taxon>
        <taxon>Bacillales</taxon>
        <taxon>Bacillaceae</taxon>
        <taxon>Piscibacillus</taxon>
    </lineage>
</organism>
<dbReference type="PANTHER" id="PTHR10094:SF25">
    <property type="entry name" value="SCP2 STEROL-BINDING DOMAIN-CONTAINING PROTEIN 1"/>
    <property type="match status" value="1"/>
</dbReference>
<accession>A0ABW5QC85</accession>
<evidence type="ECO:0000259" key="1">
    <source>
        <dbReference type="Pfam" id="PF02036"/>
    </source>
</evidence>
<dbReference type="Gene3D" id="3.30.1050.10">
    <property type="entry name" value="SCP2 sterol-binding domain"/>
    <property type="match status" value="1"/>
</dbReference>
<dbReference type="InterPro" id="IPR036527">
    <property type="entry name" value="SCP2_sterol-bd_dom_sf"/>
</dbReference>
<name>A0ABW5QC85_9BACI</name>
<dbReference type="SUPFAM" id="SSF55718">
    <property type="entry name" value="SCP-like"/>
    <property type="match status" value="1"/>
</dbReference>
<feature type="domain" description="SCP2" evidence="1">
    <location>
        <begin position="25"/>
        <end position="114"/>
    </location>
</feature>
<gene>
    <name evidence="2" type="ORF">ACFSW4_10770</name>
</gene>
<keyword evidence="3" id="KW-1185">Reference proteome</keyword>
<evidence type="ECO:0000313" key="2">
    <source>
        <dbReference type="EMBL" id="MFD2639350.1"/>
    </source>
</evidence>
<sequence>MARQEEMTKPTMSEVFQMIDAAIKYDPDATKGKEGVYQFNIKGDEEGIYQMIIDEQGPRAVEGEELPAQVTLEMNGDDFKEMVAGTLNPTAAFMGGKLKIKGNMGLAFKLQTVLNSFSF</sequence>
<protein>
    <submittedName>
        <fullName evidence="2">SCP2 sterol-binding domain-containing protein</fullName>
    </submittedName>
</protein>
<evidence type="ECO:0000313" key="3">
    <source>
        <dbReference type="Proteomes" id="UP001597452"/>
    </source>
</evidence>
<dbReference type="EMBL" id="JBHUMZ010000023">
    <property type="protein sequence ID" value="MFD2639350.1"/>
    <property type="molecule type" value="Genomic_DNA"/>
</dbReference>
<proteinExistence type="predicted"/>
<reference evidence="3" key="1">
    <citation type="journal article" date="2019" name="Int. J. Syst. Evol. Microbiol.">
        <title>The Global Catalogue of Microorganisms (GCM) 10K type strain sequencing project: providing services to taxonomists for standard genome sequencing and annotation.</title>
        <authorList>
            <consortium name="The Broad Institute Genomics Platform"/>
            <consortium name="The Broad Institute Genome Sequencing Center for Infectious Disease"/>
            <person name="Wu L."/>
            <person name="Ma J."/>
        </authorList>
    </citation>
    <scope>NUCLEOTIDE SEQUENCE [LARGE SCALE GENOMIC DNA]</scope>
    <source>
        <strain evidence="3">TISTR 1571</strain>
    </source>
</reference>
<dbReference type="InterPro" id="IPR003033">
    <property type="entry name" value="SCP2_sterol-bd_dom"/>
</dbReference>
<dbReference type="Proteomes" id="UP001597452">
    <property type="component" value="Unassembled WGS sequence"/>
</dbReference>
<comment type="caution">
    <text evidence="2">The sequence shown here is derived from an EMBL/GenBank/DDBJ whole genome shotgun (WGS) entry which is preliminary data.</text>
</comment>
<dbReference type="RefSeq" id="WP_279401665.1">
    <property type="nucleotide sequence ID" value="NZ_JBHUMZ010000023.1"/>
</dbReference>
<dbReference type="Pfam" id="PF02036">
    <property type="entry name" value="SCP2"/>
    <property type="match status" value="1"/>
</dbReference>
<dbReference type="PANTHER" id="PTHR10094">
    <property type="entry name" value="STEROL CARRIER PROTEIN 2 SCP-2 FAMILY PROTEIN"/>
    <property type="match status" value="1"/>
</dbReference>